<feature type="transmembrane region" description="Helical" evidence="1">
    <location>
        <begin position="91"/>
        <end position="111"/>
    </location>
</feature>
<protein>
    <submittedName>
        <fullName evidence="2">Uncharacterized protein</fullName>
    </submittedName>
</protein>
<feature type="transmembrane region" description="Helical" evidence="1">
    <location>
        <begin position="123"/>
        <end position="142"/>
    </location>
</feature>
<proteinExistence type="predicted"/>
<gene>
    <name evidence="2" type="ORF">PHYSODRAFT_335464</name>
</gene>
<dbReference type="RefSeq" id="XP_009531153.1">
    <property type="nucleotide sequence ID" value="XM_009532858.1"/>
</dbReference>
<reference evidence="2 3" key="1">
    <citation type="journal article" date="2006" name="Science">
        <title>Phytophthora genome sequences uncover evolutionary origins and mechanisms of pathogenesis.</title>
        <authorList>
            <person name="Tyler B.M."/>
            <person name="Tripathy S."/>
            <person name="Zhang X."/>
            <person name="Dehal P."/>
            <person name="Jiang R.H."/>
            <person name="Aerts A."/>
            <person name="Arredondo F.D."/>
            <person name="Baxter L."/>
            <person name="Bensasson D."/>
            <person name="Beynon J.L."/>
            <person name="Chapman J."/>
            <person name="Damasceno C.M."/>
            <person name="Dorrance A.E."/>
            <person name="Dou D."/>
            <person name="Dickerman A.W."/>
            <person name="Dubchak I.L."/>
            <person name="Garbelotto M."/>
            <person name="Gijzen M."/>
            <person name="Gordon S.G."/>
            <person name="Govers F."/>
            <person name="Grunwald N.J."/>
            <person name="Huang W."/>
            <person name="Ivors K.L."/>
            <person name="Jones R.W."/>
            <person name="Kamoun S."/>
            <person name="Krampis K."/>
            <person name="Lamour K.H."/>
            <person name="Lee M.K."/>
            <person name="McDonald W.H."/>
            <person name="Medina M."/>
            <person name="Meijer H.J."/>
            <person name="Nordberg E.K."/>
            <person name="Maclean D.J."/>
            <person name="Ospina-Giraldo M.D."/>
            <person name="Morris P.F."/>
            <person name="Phuntumart V."/>
            <person name="Putnam N.H."/>
            <person name="Rash S."/>
            <person name="Rose J.K."/>
            <person name="Sakihama Y."/>
            <person name="Salamov A.A."/>
            <person name="Savidor A."/>
            <person name="Scheuring C.F."/>
            <person name="Smith B.M."/>
            <person name="Sobral B.W."/>
            <person name="Terry A."/>
            <person name="Torto-Alalibo T.A."/>
            <person name="Win J."/>
            <person name="Xu Z."/>
            <person name="Zhang H."/>
            <person name="Grigoriev I.V."/>
            <person name="Rokhsar D.S."/>
            <person name="Boore J.L."/>
        </authorList>
    </citation>
    <scope>NUCLEOTIDE SEQUENCE [LARGE SCALE GENOMIC DNA]</scope>
    <source>
        <strain evidence="2 3">P6497</strain>
    </source>
</reference>
<dbReference type="AlphaFoldDB" id="G4ZVA0"/>
<keyword evidence="1" id="KW-0472">Membrane</keyword>
<keyword evidence="1" id="KW-0812">Transmembrane</keyword>
<dbReference type="Proteomes" id="UP000002640">
    <property type="component" value="Unassembled WGS sequence"/>
</dbReference>
<evidence type="ECO:0000313" key="3">
    <source>
        <dbReference type="Proteomes" id="UP000002640"/>
    </source>
</evidence>
<name>G4ZVA0_PHYSP</name>
<keyword evidence="1" id="KW-1133">Transmembrane helix</keyword>
<organism evidence="2 3">
    <name type="scientific">Phytophthora sojae (strain P6497)</name>
    <name type="common">Soybean stem and root rot agent</name>
    <name type="synonym">Phytophthora megasperma f. sp. glycines</name>
    <dbReference type="NCBI Taxonomy" id="1094619"/>
    <lineage>
        <taxon>Eukaryota</taxon>
        <taxon>Sar</taxon>
        <taxon>Stramenopiles</taxon>
        <taxon>Oomycota</taxon>
        <taxon>Peronosporomycetes</taxon>
        <taxon>Peronosporales</taxon>
        <taxon>Peronosporaceae</taxon>
        <taxon>Phytophthora</taxon>
    </lineage>
</organism>
<sequence length="351" mass="39270">MQEKFRETLGSLSPELSFLFIIVKGITVSDLNHHSLPWSFNKHTAGALPATQVTTDRSRFLVVYNTIHIILFRVILGAQMLRKLFAQRKQLIQYMNFLHAQIMMMFVYPIYEVLFRFVEGSNFQLPVILLLPLMVVVIKNIVLRCTKHVEDMTPELVIFTVDFFNAIYVATCMQSATSALAISAIIMTDLSQTMIMLYGLHHRTNGILARLQAVIPGVGNLNNLLAASCCLCRNTEVLGQPTRSGINTFSHFPHRLPTADNILLKKLNGASKSRGVVSPPTVADIPSRENTRKSSALCIICTRKRSKEIHPSTPSNGDAEGTRVPVDSEPLRFLSYSLETFFTIECLVVTS</sequence>
<dbReference type="KEGG" id="psoj:PHYSODRAFT_335464"/>
<keyword evidence="3" id="KW-1185">Reference proteome</keyword>
<dbReference type="GeneID" id="20647022"/>
<dbReference type="EMBL" id="JH159156">
    <property type="protein sequence ID" value="EGZ13724.1"/>
    <property type="molecule type" value="Genomic_DNA"/>
</dbReference>
<evidence type="ECO:0000313" key="2">
    <source>
        <dbReference type="EMBL" id="EGZ13724.1"/>
    </source>
</evidence>
<evidence type="ECO:0000256" key="1">
    <source>
        <dbReference type="SAM" id="Phobius"/>
    </source>
</evidence>
<dbReference type="InParanoid" id="G4ZVA0"/>
<feature type="transmembrane region" description="Helical" evidence="1">
    <location>
        <begin position="61"/>
        <end position="79"/>
    </location>
</feature>
<accession>G4ZVA0</accession>